<dbReference type="Gene3D" id="3.10.129.10">
    <property type="entry name" value="Hotdog Thioesterase"/>
    <property type="match status" value="1"/>
</dbReference>
<reference evidence="3" key="1">
    <citation type="journal article" date="2019" name="Int. J. Syst. Evol. Microbiol.">
        <title>The Global Catalogue of Microorganisms (GCM) 10K type strain sequencing project: providing services to taxonomists for standard genome sequencing and annotation.</title>
        <authorList>
            <consortium name="The Broad Institute Genomics Platform"/>
            <consortium name="The Broad Institute Genome Sequencing Center for Infectious Disease"/>
            <person name="Wu L."/>
            <person name="Ma J."/>
        </authorList>
    </citation>
    <scope>NUCLEOTIDE SEQUENCE [LARGE SCALE GENOMIC DNA]</scope>
    <source>
        <strain evidence="3">JCM 17983</strain>
    </source>
</reference>
<dbReference type="CDD" id="cd03443">
    <property type="entry name" value="PaaI_thioesterase"/>
    <property type="match status" value="1"/>
</dbReference>
<evidence type="ECO:0000259" key="1">
    <source>
        <dbReference type="Pfam" id="PF03061"/>
    </source>
</evidence>
<dbReference type="InterPro" id="IPR029069">
    <property type="entry name" value="HotDog_dom_sf"/>
</dbReference>
<comment type="caution">
    <text evidence="2">The sequence shown here is derived from an EMBL/GenBank/DDBJ whole genome shotgun (WGS) entry which is preliminary data.</text>
</comment>
<dbReference type="SUPFAM" id="SSF54637">
    <property type="entry name" value="Thioesterase/thiol ester dehydrase-isomerase"/>
    <property type="match status" value="1"/>
</dbReference>
<evidence type="ECO:0000313" key="3">
    <source>
        <dbReference type="Proteomes" id="UP001500457"/>
    </source>
</evidence>
<protein>
    <recommendedName>
        <fullName evidence="1">Thioesterase domain-containing protein</fullName>
    </recommendedName>
</protein>
<dbReference type="RefSeq" id="WP_274230631.1">
    <property type="nucleotide sequence ID" value="NZ_BAABHQ010000005.1"/>
</dbReference>
<dbReference type="Pfam" id="PF03061">
    <property type="entry name" value="4HBT"/>
    <property type="match status" value="1"/>
</dbReference>
<feature type="domain" description="Thioesterase" evidence="1">
    <location>
        <begin position="54"/>
        <end position="126"/>
    </location>
</feature>
<proteinExistence type="predicted"/>
<gene>
    <name evidence="2" type="ORF">GCM10023203_23600</name>
</gene>
<evidence type="ECO:0000313" key="2">
    <source>
        <dbReference type="EMBL" id="GAA4873096.1"/>
    </source>
</evidence>
<name>A0ABP9E9M5_9PSEU</name>
<organism evidence="2 3">
    <name type="scientific">Actinomycetospora straminea</name>
    <dbReference type="NCBI Taxonomy" id="663607"/>
    <lineage>
        <taxon>Bacteria</taxon>
        <taxon>Bacillati</taxon>
        <taxon>Actinomycetota</taxon>
        <taxon>Actinomycetes</taxon>
        <taxon>Pseudonocardiales</taxon>
        <taxon>Pseudonocardiaceae</taxon>
        <taxon>Actinomycetospora</taxon>
    </lineage>
</organism>
<sequence>MTGLLAGDDLLARAEAALAVALPDALGVEFVDPHAPLDGVVLPVTGLAVTPAATAHAAALGAAVELAAYLAVLPTLTPAQHAVTHQISTQYLRPAPAGRRVRVVGKLAKRAREVAFVSVTASLEDGPDRPVALSQVTKSIVGAT</sequence>
<accession>A0ABP9E9M5</accession>
<dbReference type="EMBL" id="BAABHQ010000005">
    <property type="protein sequence ID" value="GAA4873096.1"/>
    <property type="molecule type" value="Genomic_DNA"/>
</dbReference>
<dbReference type="Proteomes" id="UP001500457">
    <property type="component" value="Unassembled WGS sequence"/>
</dbReference>
<dbReference type="InterPro" id="IPR006683">
    <property type="entry name" value="Thioestr_dom"/>
</dbReference>
<keyword evidence="3" id="KW-1185">Reference proteome</keyword>